<keyword evidence="2" id="KW-0732">Signal</keyword>
<feature type="chain" id="PRO_5046618322" description="Secreted protein" evidence="2">
    <location>
        <begin position="20"/>
        <end position="103"/>
    </location>
</feature>
<evidence type="ECO:0008006" key="5">
    <source>
        <dbReference type="Google" id="ProtNLM"/>
    </source>
</evidence>
<evidence type="ECO:0000256" key="1">
    <source>
        <dbReference type="SAM" id="MobiDB-lite"/>
    </source>
</evidence>
<evidence type="ECO:0000313" key="4">
    <source>
        <dbReference type="Proteomes" id="UP001586593"/>
    </source>
</evidence>
<accession>A0ABR3V6Q6</accession>
<dbReference type="Proteomes" id="UP001586593">
    <property type="component" value="Unassembled WGS sequence"/>
</dbReference>
<comment type="caution">
    <text evidence="3">The sequence shown here is derived from an EMBL/GenBank/DDBJ whole genome shotgun (WGS) entry which is preliminary data.</text>
</comment>
<keyword evidence="4" id="KW-1185">Reference proteome</keyword>
<feature type="signal peptide" evidence="2">
    <location>
        <begin position="1"/>
        <end position="19"/>
    </location>
</feature>
<feature type="region of interest" description="Disordered" evidence="1">
    <location>
        <begin position="67"/>
        <end position="103"/>
    </location>
</feature>
<gene>
    <name evidence="3" type="ORF">VTK73DRAFT_4695</name>
</gene>
<dbReference type="EMBL" id="JAZHXJ010002643">
    <property type="protein sequence ID" value="KAL1837442.1"/>
    <property type="molecule type" value="Genomic_DNA"/>
</dbReference>
<evidence type="ECO:0000313" key="3">
    <source>
        <dbReference type="EMBL" id="KAL1837442.1"/>
    </source>
</evidence>
<protein>
    <recommendedName>
        <fullName evidence="5">Secreted protein</fullName>
    </recommendedName>
</protein>
<name>A0ABR3V6Q6_9PEZI</name>
<organism evidence="3 4">
    <name type="scientific">Phialemonium thermophilum</name>
    <dbReference type="NCBI Taxonomy" id="223376"/>
    <lineage>
        <taxon>Eukaryota</taxon>
        <taxon>Fungi</taxon>
        <taxon>Dikarya</taxon>
        <taxon>Ascomycota</taxon>
        <taxon>Pezizomycotina</taxon>
        <taxon>Sordariomycetes</taxon>
        <taxon>Sordariomycetidae</taxon>
        <taxon>Cephalothecales</taxon>
        <taxon>Cephalothecaceae</taxon>
        <taxon>Phialemonium</taxon>
    </lineage>
</organism>
<proteinExistence type="predicted"/>
<reference evidence="3 4" key="1">
    <citation type="journal article" date="2024" name="Commun. Biol.">
        <title>Comparative genomic analysis of thermophilic fungi reveals convergent evolutionary adaptations and gene losses.</title>
        <authorList>
            <person name="Steindorff A.S."/>
            <person name="Aguilar-Pontes M.V."/>
            <person name="Robinson A.J."/>
            <person name="Andreopoulos B."/>
            <person name="LaButti K."/>
            <person name="Kuo A."/>
            <person name="Mondo S."/>
            <person name="Riley R."/>
            <person name="Otillar R."/>
            <person name="Haridas S."/>
            <person name="Lipzen A."/>
            <person name="Grimwood J."/>
            <person name="Schmutz J."/>
            <person name="Clum A."/>
            <person name="Reid I.D."/>
            <person name="Moisan M.C."/>
            <person name="Butler G."/>
            <person name="Nguyen T.T.M."/>
            <person name="Dewar K."/>
            <person name="Conant G."/>
            <person name="Drula E."/>
            <person name="Henrissat B."/>
            <person name="Hansel C."/>
            <person name="Singer S."/>
            <person name="Hutchinson M.I."/>
            <person name="de Vries R.P."/>
            <person name="Natvig D.O."/>
            <person name="Powell A.J."/>
            <person name="Tsang A."/>
            <person name="Grigoriev I.V."/>
        </authorList>
    </citation>
    <scope>NUCLEOTIDE SEQUENCE [LARGE SCALE GENOMIC DNA]</scope>
    <source>
        <strain evidence="3 4">ATCC 24622</strain>
    </source>
</reference>
<evidence type="ECO:0000256" key="2">
    <source>
        <dbReference type="SAM" id="SignalP"/>
    </source>
</evidence>
<sequence length="103" mass="11117">MYLVASLFLLGQLVQPSSSRVALTSQGYPRQGSGYLIYLYRPTVRYLGTGRCQLPLADCPIYPDTPHPQALVPDAAGRTGAAMPQKGALAQDGPRKGRQDKGR</sequence>
<feature type="compositionally biased region" description="Basic and acidic residues" evidence="1">
    <location>
        <begin position="93"/>
        <end position="103"/>
    </location>
</feature>